<accession>A0A9Q0YME7</accession>
<reference evidence="1" key="1">
    <citation type="submission" date="2021-10" db="EMBL/GenBank/DDBJ databases">
        <title>Tropical sea cucumber genome reveals ecological adaptation and Cuvierian tubules defense mechanism.</title>
        <authorList>
            <person name="Chen T."/>
        </authorList>
    </citation>
    <scope>NUCLEOTIDE SEQUENCE</scope>
    <source>
        <strain evidence="1">Nanhai2018</strain>
        <tissue evidence="1">Muscle</tissue>
    </source>
</reference>
<evidence type="ECO:0000313" key="1">
    <source>
        <dbReference type="EMBL" id="KAJ8024131.1"/>
    </source>
</evidence>
<dbReference type="AlphaFoldDB" id="A0A9Q0YME7"/>
<dbReference type="EMBL" id="JAIZAY010000019">
    <property type="protein sequence ID" value="KAJ8024131.1"/>
    <property type="molecule type" value="Genomic_DNA"/>
</dbReference>
<keyword evidence="2" id="KW-1185">Reference proteome</keyword>
<protein>
    <submittedName>
        <fullName evidence="1">Uncharacterized protein</fullName>
    </submittedName>
</protein>
<dbReference type="OrthoDB" id="5849335at2759"/>
<organism evidence="1 2">
    <name type="scientific">Holothuria leucospilota</name>
    <name type="common">Black long sea cucumber</name>
    <name type="synonym">Mertensiothuria leucospilota</name>
    <dbReference type="NCBI Taxonomy" id="206669"/>
    <lineage>
        <taxon>Eukaryota</taxon>
        <taxon>Metazoa</taxon>
        <taxon>Echinodermata</taxon>
        <taxon>Eleutherozoa</taxon>
        <taxon>Echinozoa</taxon>
        <taxon>Holothuroidea</taxon>
        <taxon>Aspidochirotacea</taxon>
        <taxon>Aspidochirotida</taxon>
        <taxon>Holothuriidae</taxon>
        <taxon>Holothuria</taxon>
    </lineage>
</organism>
<comment type="caution">
    <text evidence="1">The sequence shown here is derived from an EMBL/GenBank/DDBJ whole genome shotgun (WGS) entry which is preliminary data.</text>
</comment>
<gene>
    <name evidence="1" type="ORF">HOLleu_36771</name>
</gene>
<sequence>MRMTQHRSAIKTKKVEQPVANHFNLPHHSITNLRVIAIDQNDAWTDKTRKAKENFWELNLKTTVPFGLNIRSDLPAH</sequence>
<evidence type="ECO:0000313" key="2">
    <source>
        <dbReference type="Proteomes" id="UP001152320"/>
    </source>
</evidence>
<dbReference type="Proteomes" id="UP001152320">
    <property type="component" value="Chromosome 19"/>
</dbReference>
<proteinExistence type="predicted"/>
<name>A0A9Q0YME7_HOLLE</name>